<feature type="transmembrane region" description="Helical" evidence="5">
    <location>
        <begin position="93"/>
        <end position="110"/>
    </location>
</feature>
<keyword evidence="3 5" id="KW-1133">Transmembrane helix</keyword>
<dbReference type="InterPro" id="IPR007203">
    <property type="entry name" value="ORMDL"/>
</dbReference>
<dbReference type="EMBL" id="MCOG01000386">
    <property type="protein sequence ID" value="ORY11009.1"/>
    <property type="molecule type" value="Genomic_DNA"/>
</dbReference>
<dbReference type="STRING" id="1754190.A0A1Y1ZLC5"/>
<organism evidence="6 7">
    <name type="scientific">Neocallimastix californiae</name>
    <dbReference type="NCBI Taxonomy" id="1754190"/>
    <lineage>
        <taxon>Eukaryota</taxon>
        <taxon>Fungi</taxon>
        <taxon>Fungi incertae sedis</taxon>
        <taxon>Chytridiomycota</taxon>
        <taxon>Chytridiomycota incertae sedis</taxon>
        <taxon>Neocallimastigomycetes</taxon>
        <taxon>Neocallimastigales</taxon>
        <taxon>Neocallimastigaceae</taxon>
        <taxon>Neocallimastix</taxon>
    </lineage>
</organism>
<dbReference type="Pfam" id="PF04061">
    <property type="entry name" value="ORMDL"/>
    <property type="match status" value="1"/>
</dbReference>
<evidence type="ECO:0000256" key="3">
    <source>
        <dbReference type="ARBA" id="ARBA00022989"/>
    </source>
</evidence>
<evidence type="ECO:0000256" key="5">
    <source>
        <dbReference type="SAM" id="Phobius"/>
    </source>
</evidence>
<evidence type="ECO:0000256" key="4">
    <source>
        <dbReference type="ARBA" id="ARBA00023136"/>
    </source>
</evidence>
<keyword evidence="7" id="KW-1185">Reference proteome</keyword>
<evidence type="ECO:0000256" key="1">
    <source>
        <dbReference type="ARBA" id="ARBA00004141"/>
    </source>
</evidence>
<dbReference type="Proteomes" id="UP000193920">
    <property type="component" value="Unassembled WGS sequence"/>
</dbReference>
<comment type="caution">
    <text evidence="6">The sequence shown here is derived from an EMBL/GenBank/DDBJ whole genome shotgun (WGS) entry which is preliminary data.</text>
</comment>
<accession>A0A1Y1ZLC5</accession>
<name>A0A1Y1ZLC5_9FUNG</name>
<keyword evidence="4 5" id="KW-0472">Membrane</keyword>
<reference evidence="6 7" key="1">
    <citation type="submission" date="2016-08" db="EMBL/GenBank/DDBJ databases">
        <title>A Parts List for Fungal Cellulosomes Revealed by Comparative Genomics.</title>
        <authorList>
            <consortium name="DOE Joint Genome Institute"/>
            <person name="Haitjema C.H."/>
            <person name="Gilmore S.P."/>
            <person name="Henske J.K."/>
            <person name="Solomon K.V."/>
            <person name="De Groot R."/>
            <person name="Kuo A."/>
            <person name="Mondo S.J."/>
            <person name="Salamov A.A."/>
            <person name="Labutti K."/>
            <person name="Zhao Z."/>
            <person name="Chiniquy J."/>
            <person name="Barry K."/>
            <person name="Brewer H.M."/>
            <person name="Purvine S.O."/>
            <person name="Wright A.T."/>
            <person name="Boxma B."/>
            <person name="Van Alen T."/>
            <person name="Hackstein J.H."/>
            <person name="Baker S.E."/>
            <person name="Grigoriev I.V."/>
            <person name="O'Malley M.A."/>
        </authorList>
    </citation>
    <scope>NUCLEOTIDE SEQUENCE [LARGE SCALE GENOMIC DNA]</scope>
    <source>
        <strain evidence="6 7">G1</strain>
    </source>
</reference>
<keyword evidence="2 5" id="KW-0812">Transmembrane</keyword>
<protein>
    <submittedName>
        <fullName evidence="6">ORMDL-domain-containing protein</fullName>
    </submittedName>
</protein>
<gene>
    <name evidence="6" type="ORF">LY90DRAFT_708831</name>
</gene>
<evidence type="ECO:0000256" key="2">
    <source>
        <dbReference type="ARBA" id="ARBA00022692"/>
    </source>
</evidence>
<dbReference type="AlphaFoldDB" id="A0A1Y1ZLC5"/>
<comment type="subcellular location">
    <subcellularLocation>
        <location evidence="1">Membrane</location>
        <topology evidence="1">Multi-pass membrane protein</topology>
    </subcellularLocation>
</comment>
<dbReference type="OrthoDB" id="1932233at2759"/>
<dbReference type="PANTHER" id="PTHR12665">
    <property type="entry name" value="ORMDL PROTEINS"/>
    <property type="match status" value="1"/>
</dbReference>
<proteinExistence type="predicted"/>
<evidence type="ECO:0000313" key="7">
    <source>
        <dbReference type="Proteomes" id="UP000193920"/>
    </source>
</evidence>
<evidence type="ECO:0000313" key="6">
    <source>
        <dbReference type="EMBL" id="ORY11009.1"/>
    </source>
</evidence>
<sequence>MTKETYQIKGKFYGTDANPNSGWINHKGISFLLPLVMGTPFELNQGEEFGGLTLWEQMDDRSEFTPTKKYLTAVPVILFLISSFQTKYDVTQFIINFASLIIILIPRLPFMHEVRIFGINKRYSDEE</sequence>
<dbReference type="GO" id="GO:0005789">
    <property type="term" value="C:endoplasmic reticulum membrane"/>
    <property type="evidence" value="ECO:0007669"/>
    <property type="project" value="InterPro"/>
</dbReference>